<dbReference type="SUPFAM" id="SSF57903">
    <property type="entry name" value="FYVE/PHD zinc finger"/>
    <property type="match status" value="2"/>
</dbReference>
<dbReference type="InterPro" id="IPR000313">
    <property type="entry name" value="PWWP_dom"/>
</dbReference>
<reference evidence="25 26" key="2">
    <citation type="journal article" date="2010" name="Nucleic Acids Res.">
        <title>BeetleBase in 2010: revisions to provide comprehensive genomic information for Tribolium castaneum.</title>
        <authorList>
            <person name="Kim H.S."/>
            <person name="Murphy T."/>
            <person name="Xia J."/>
            <person name="Caragea D."/>
            <person name="Park Y."/>
            <person name="Beeman R.W."/>
            <person name="Lorenzen M.D."/>
            <person name="Butcher S."/>
            <person name="Manak J.R."/>
            <person name="Brown S.J."/>
        </authorList>
    </citation>
    <scope>GENOME REANNOTATION</scope>
    <source>
        <strain evidence="25 26">Georgia GA2</strain>
    </source>
</reference>
<evidence type="ECO:0000259" key="20">
    <source>
        <dbReference type="PROSITE" id="PS50016"/>
    </source>
</evidence>
<dbReference type="SMART" id="SM00508">
    <property type="entry name" value="PostSET"/>
    <property type="match status" value="1"/>
</dbReference>
<dbReference type="InterPro" id="IPR013083">
    <property type="entry name" value="Znf_RING/FYVE/PHD"/>
</dbReference>
<dbReference type="CDD" id="cd15565">
    <property type="entry name" value="PHD2_NSD"/>
    <property type="match status" value="1"/>
</dbReference>
<dbReference type="CDD" id="cd15566">
    <property type="entry name" value="PHD3_NSD"/>
    <property type="match status" value="1"/>
</dbReference>
<feature type="region of interest" description="Disordered" evidence="19">
    <location>
        <begin position="1"/>
        <end position="28"/>
    </location>
</feature>
<dbReference type="PROSITE" id="PS51215">
    <property type="entry name" value="AWS"/>
    <property type="match status" value="1"/>
</dbReference>
<evidence type="ECO:0000256" key="16">
    <source>
        <dbReference type="ARBA" id="ARBA00023242"/>
    </source>
</evidence>
<dbReference type="CDD" id="cd05838">
    <property type="entry name" value="PWWP_NSD_rpt2"/>
    <property type="match status" value="1"/>
</dbReference>
<dbReference type="GO" id="GO:0046975">
    <property type="term" value="F:histone H3K36 methyltransferase activity"/>
    <property type="evidence" value="ECO:0000318"/>
    <property type="project" value="GO_Central"/>
</dbReference>
<evidence type="ECO:0000256" key="7">
    <source>
        <dbReference type="ARBA" id="ARBA00022691"/>
    </source>
</evidence>
<dbReference type="FunCoup" id="D6WZP0">
    <property type="interactions" value="1412"/>
</dbReference>
<dbReference type="GO" id="GO:0032259">
    <property type="term" value="P:methylation"/>
    <property type="evidence" value="ECO:0007669"/>
    <property type="project" value="UniProtKB-KW"/>
</dbReference>
<keyword evidence="15" id="KW-0804">Transcription</keyword>
<evidence type="ECO:0000256" key="15">
    <source>
        <dbReference type="ARBA" id="ARBA00023163"/>
    </source>
</evidence>
<feature type="region of interest" description="Disordered" evidence="19">
    <location>
        <begin position="402"/>
        <end position="432"/>
    </location>
</feature>
<dbReference type="SUPFAM" id="SSF82199">
    <property type="entry name" value="SET domain"/>
    <property type="match status" value="1"/>
</dbReference>
<feature type="domain" description="PWWP" evidence="22">
    <location>
        <begin position="573"/>
        <end position="637"/>
    </location>
</feature>
<feature type="domain" description="PHD-type" evidence="20">
    <location>
        <begin position="1126"/>
        <end position="1171"/>
    </location>
</feature>
<feature type="compositionally biased region" description="Basic and acidic residues" evidence="19">
    <location>
        <begin position="1718"/>
        <end position="1728"/>
    </location>
</feature>
<dbReference type="STRING" id="7070.D6WZP0"/>
<dbReference type="FunFam" id="2.170.270.10:FF:000002">
    <property type="entry name" value="Histone-lysine N-methyltransferase"/>
    <property type="match status" value="1"/>
</dbReference>
<feature type="compositionally biased region" description="Polar residues" evidence="19">
    <location>
        <begin position="801"/>
        <end position="823"/>
    </location>
</feature>
<evidence type="ECO:0000256" key="18">
    <source>
        <dbReference type="SAM" id="Coils"/>
    </source>
</evidence>
<dbReference type="PhylomeDB" id="D6WZP0"/>
<dbReference type="InterPro" id="IPR050777">
    <property type="entry name" value="SET2_Histone-Lys_MeTrsfase"/>
</dbReference>
<name>D6WZP0_TRICA</name>
<keyword evidence="14" id="KW-0238">DNA-binding</keyword>
<dbReference type="Gene3D" id="3.30.40.10">
    <property type="entry name" value="Zinc/RING finger domain, C3HC4 (zinc finger)"/>
    <property type="match status" value="4"/>
</dbReference>
<dbReference type="GO" id="GO:0003677">
    <property type="term" value="F:DNA binding"/>
    <property type="evidence" value="ECO:0007669"/>
    <property type="project" value="UniProtKB-KW"/>
</dbReference>
<keyword evidence="18" id="KW-0175">Coiled coil</keyword>
<dbReference type="PROSITE" id="PS50812">
    <property type="entry name" value="PWWP"/>
    <property type="match status" value="2"/>
</dbReference>
<evidence type="ECO:0000259" key="23">
    <source>
        <dbReference type="PROSITE" id="PS50868"/>
    </source>
</evidence>
<evidence type="ECO:0000256" key="1">
    <source>
        <dbReference type="ARBA" id="ARBA00004123"/>
    </source>
</evidence>
<accession>D6WZP0</accession>
<evidence type="ECO:0000256" key="5">
    <source>
        <dbReference type="ARBA" id="ARBA00022603"/>
    </source>
</evidence>
<dbReference type="PANTHER" id="PTHR22884">
    <property type="entry name" value="SET DOMAIN PROTEINS"/>
    <property type="match status" value="1"/>
</dbReference>
<protein>
    <submittedName>
        <fullName evidence="25">Uncharacterized protein</fullName>
    </submittedName>
</protein>
<dbReference type="FunFam" id="2.30.30.140:FF:000099">
    <property type="entry name" value="Histone-lysine N-methyltransferase"/>
    <property type="match status" value="1"/>
</dbReference>
<gene>
    <name evidence="25" type="primary">AUGUSTUS-3.0.2_12700</name>
    <name evidence="25" type="ORF">TcasGA2_TC012700</name>
</gene>
<evidence type="ECO:0000313" key="25">
    <source>
        <dbReference type="EMBL" id="EFA10454.1"/>
    </source>
</evidence>
<dbReference type="OrthoDB" id="422362at2759"/>
<dbReference type="PROSITE" id="PS50868">
    <property type="entry name" value="POST_SET"/>
    <property type="match status" value="1"/>
</dbReference>
<dbReference type="Pfam" id="PF22908">
    <property type="entry name" value="PHD_NSD"/>
    <property type="match status" value="1"/>
</dbReference>
<evidence type="ECO:0000259" key="21">
    <source>
        <dbReference type="PROSITE" id="PS50280"/>
    </source>
</evidence>
<keyword evidence="5" id="KW-0489">Methyltransferase</keyword>
<dbReference type="eggNOG" id="KOG1081">
    <property type="taxonomic scope" value="Eukaryota"/>
</dbReference>
<dbReference type="InterPro" id="IPR006560">
    <property type="entry name" value="AWS_dom"/>
</dbReference>
<feature type="compositionally biased region" description="Polar residues" evidence="19">
    <location>
        <begin position="280"/>
        <end position="293"/>
    </location>
</feature>
<dbReference type="GO" id="GO:0008270">
    <property type="term" value="F:zinc ion binding"/>
    <property type="evidence" value="ECO:0007669"/>
    <property type="project" value="UniProtKB-KW"/>
</dbReference>
<dbReference type="SMART" id="SM00293">
    <property type="entry name" value="PWWP"/>
    <property type="match status" value="2"/>
</dbReference>
<organism evidence="25 26">
    <name type="scientific">Tribolium castaneum</name>
    <name type="common">Red flour beetle</name>
    <dbReference type="NCBI Taxonomy" id="7070"/>
    <lineage>
        <taxon>Eukaryota</taxon>
        <taxon>Metazoa</taxon>
        <taxon>Ecdysozoa</taxon>
        <taxon>Arthropoda</taxon>
        <taxon>Hexapoda</taxon>
        <taxon>Insecta</taxon>
        <taxon>Pterygota</taxon>
        <taxon>Neoptera</taxon>
        <taxon>Endopterygota</taxon>
        <taxon>Coleoptera</taxon>
        <taxon>Polyphaga</taxon>
        <taxon>Cucujiformia</taxon>
        <taxon>Tenebrionidae</taxon>
        <taxon>Tenebrionidae incertae sedis</taxon>
        <taxon>Tribolium</taxon>
    </lineage>
</organism>
<evidence type="ECO:0000313" key="26">
    <source>
        <dbReference type="Proteomes" id="UP000007266"/>
    </source>
</evidence>
<feature type="domain" description="SET" evidence="21">
    <location>
        <begin position="1360"/>
        <end position="1477"/>
    </location>
</feature>
<keyword evidence="8" id="KW-0479">Metal-binding</keyword>
<dbReference type="InterPro" id="IPR055198">
    <property type="entry name" value="NSD_PHD"/>
</dbReference>
<dbReference type="InterPro" id="IPR055197">
    <property type="entry name" value="PHDvar_NSD"/>
</dbReference>
<dbReference type="CDD" id="cd15568">
    <property type="entry name" value="PHD5_NSD"/>
    <property type="match status" value="1"/>
</dbReference>
<dbReference type="Pfam" id="PF23011">
    <property type="entry name" value="PHD-1st_NSD"/>
    <property type="match status" value="2"/>
</dbReference>
<keyword evidence="4" id="KW-0597">Phosphoprotein</keyword>
<evidence type="ECO:0000256" key="6">
    <source>
        <dbReference type="ARBA" id="ARBA00022679"/>
    </source>
</evidence>
<keyword evidence="11" id="KW-0862">Zinc</keyword>
<dbReference type="InterPro" id="IPR041306">
    <property type="entry name" value="C5HCH"/>
</dbReference>
<feature type="region of interest" description="Disordered" evidence="19">
    <location>
        <begin position="280"/>
        <end position="351"/>
    </location>
</feature>
<keyword evidence="26" id="KW-1185">Reference proteome</keyword>
<dbReference type="PROSITE" id="PS50016">
    <property type="entry name" value="ZF_PHD_2"/>
    <property type="match status" value="1"/>
</dbReference>
<evidence type="ECO:0000256" key="14">
    <source>
        <dbReference type="ARBA" id="ARBA00023125"/>
    </source>
</evidence>
<evidence type="ECO:0000256" key="17">
    <source>
        <dbReference type="PROSITE-ProRule" id="PRU00146"/>
    </source>
</evidence>
<keyword evidence="16" id="KW-0539">Nucleus</keyword>
<dbReference type="Pfam" id="PF17982">
    <property type="entry name" value="C5HCH"/>
    <property type="match status" value="1"/>
</dbReference>
<dbReference type="FunFam" id="3.30.40.10:FF:000303">
    <property type="entry name" value="Zinc finger CCCH domain-containing protein 19"/>
    <property type="match status" value="1"/>
</dbReference>
<evidence type="ECO:0000256" key="8">
    <source>
        <dbReference type="ARBA" id="ARBA00022723"/>
    </source>
</evidence>
<dbReference type="SUPFAM" id="SSF63748">
    <property type="entry name" value="Tudor/PWWP/MBT"/>
    <property type="match status" value="2"/>
</dbReference>
<keyword evidence="12" id="KW-0156">Chromatin regulator</keyword>
<dbReference type="KEGG" id="tca:662527"/>
<keyword evidence="6" id="KW-0808">Transferase</keyword>
<proteinExistence type="predicted"/>
<evidence type="ECO:0000256" key="3">
    <source>
        <dbReference type="ARBA" id="ARBA00022454"/>
    </source>
</evidence>
<feature type="region of interest" description="Disordered" evidence="19">
    <location>
        <begin position="1714"/>
        <end position="1740"/>
    </location>
</feature>
<evidence type="ECO:0000256" key="2">
    <source>
        <dbReference type="ARBA" id="ARBA00004286"/>
    </source>
</evidence>
<keyword evidence="10 17" id="KW-0863">Zinc-finger</keyword>
<keyword evidence="7" id="KW-0949">S-adenosyl-L-methionine</keyword>
<dbReference type="PROSITE" id="PS50280">
    <property type="entry name" value="SET"/>
    <property type="match status" value="1"/>
</dbReference>
<evidence type="ECO:0000259" key="24">
    <source>
        <dbReference type="PROSITE" id="PS51215"/>
    </source>
</evidence>
<comment type="subcellular location">
    <subcellularLocation>
        <location evidence="2">Chromosome</location>
    </subcellularLocation>
    <subcellularLocation>
        <location evidence="1">Nucleus</location>
    </subcellularLocation>
</comment>
<dbReference type="InterPro" id="IPR019787">
    <property type="entry name" value="Znf_PHD-finger"/>
</dbReference>
<dbReference type="Pfam" id="PF23004">
    <property type="entry name" value="PHDvar_NSD"/>
    <property type="match status" value="1"/>
</dbReference>
<dbReference type="InterPro" id="IPR003616">
    <property type="entry name" value="Post-SET_dom"/>
</dbReference>
<keyword evidence="9" id="KW-0677">Repeat</keyword>
<evidence type="ECO:0000256" key="11">
    <source>
        <dbReference type="ARBA" id="ARBA00022833"/>
    </source>
</evidence>
<evidence type="ECO:0000256" key="13">
    <source>
        <dbReference type="ARBA" id="ARBA00023015"/>
    </source>
</evidence>
<feature type="domain" description="AWS" evidence="24">
    <location>
        <begin position="1308"/>
        <end position="1358"/>
    </location>
</feature>
<dbReference type="InterPro" id="IPR001965">
    <property type="entry name" value="Znf_PHD"/>
</dbReference>
<dbReference type="GO" id="GO:0005634">
    <property type="term" value="C:nucleus"/>
    <property type="evidence" value="ECO:0000318"/>
    <property type="project" value="GO_Central"/>
</dbReference>
<dbReference type="InterPro" id="IPR059153">
    <property type="entry name" value="NSD_PHD-1st"/>
</dbReference>
<dbReference type="InterPro" id="IPR019786">
    <property type="entry name" value="Zinc_finger_PHD-type_CS"/>
</dbReference>
<dbReference type="EMBL" id="KQ971372">
    <property type="protein sequence ID" value="EFA10454.1"/>
    <property type="molecule type" value="Genomic_DNA"/>
</dbReference>
<evidence type="ECO:0000256" key="10">
    <source>
        <dbReference type="ARBA" id="ARBA00022771"/>
    </source>
</evidence>
<dbReference type="PROSITE" id="PS01359">
    <property type="entry name" value="ZF_PHD_1"/>
    <property type="match status" value="1"/>
</dbReference>
<dbReference type="HOGENOM" id="CLU_239716_0_0_1"/>
<dbReference type="SMART" id="SM00570">
    <property type="entry name" value="AWS"/>
    <property type="match status" value="1"/>
</dbReference>
<feature type="region of interest" description="Disordered" evidence="19">
    <location>
        <begin position="1637"/>
        <end position="1688"/>
    </location>
</feature>
<dbReference type="Pfam" id="PF00855">
    <property type="entry name" value="PWWP"/>
    <property type="match status" value="2"/>
</dbReference>
<evidence type="ECO:0000256" key="4">
    <source>
        <dbReference type="ARBA" id="ARBA00022553"/>
    </source>
</evidence>
<dbReference type="FunFam" id="3.30.40.10:FF:000205">
    <property type="entry name" value="Histone-lysine N-methyltransferase"/>
    <property type="match status" value="1"/>
</dbReference>
<feature type="domain" description="PWWP" evidence="22">
    <location>
        <begin position="1176"/>
        <end position="1238"/>
    </location>
</feature>
<dbReference type="GO" id="GO:0000785">
    <property type="term" value="C:chromatin"/>
    <property type="evidence" value="ECO:0000318"/>
    <property type="project" value="GO_Central"/>
</dbReference>
<dbReference type="Pfam" id="PF00856">
    <property type="entry name" value="SET"/>
    <property type="match status" value="1"/>
</dbReference>
<dbReference type="SMART" id="SM00317">
    <property type="entry name" value="SET"/>
    <property type="match status" value="1"/>
</dbReference>
<dbReference type="InParanoid" id="D6WZP0"/>
<feature type="compositionally biased region" description="Polar residues" evidence="19">
    <location>
        <begin position="1"/>
        <end position="13"/>
    </location>
</feature>
<dbReference type="CDD" id="cd15567">
    <property type="entry name" value="PHD4_NSD"/>
    <property type="match status" value="1"/>
</dbReference>
<dbReference type="Gene3D" id="2.170.270.10">
    <property type="entry name" value="SET domain"/>
    <property type="match status" value="1"/>
</dbReference>
<evidence type="ECO:0000256" key="19">
    <source>
        <dbReference type="SAM" id="MobiDB-lite"/>
    </source>
</evidence>
<sequence>MASPQACLSSSPEIVSPGGKSRYGRTRRPKISHDFCNIDDVIIDDNPPEVKSPLKARDVVFEIKDEFTKLDDLGMKVANNFKTNRGLDASIKERKFFKSAVVSKAVDVVDVSKVLKLVSTPGAEAQAKSPPKTVLKTYSNRRKHAENERVVESFGLPDEPIIPVKGHAFQRHSKIDVDFAAENDVSLPNPWTFDEIFTNEMKGPTNGETFDENTDFQQTLTPKGAKNAFERTTGKKRLFRSSAEEGGTIVTVSPVLKKAKVGSSPPKRVLRSNFESNVKIQSSVSPQNETNDSVVEAELPSAGNESEEELPNISHKSLRSSTLKNKSPEKRIEISHEKNKIKTKSPEKCKPKKGLNLVKTAKEISTETNKIRVGGTECTVKNKSPKKSKTKEALNPVVTVEEISPEKNNVQDDAAEENPLKNGSSGKSKTKEALNPVKMVKTSAEKNDGLEAVTKSALTMTQTKTKEVFNPVVIVTEISPEKNNVQEDVAENRTEESGPKNKPKEVFLNPVIIMKEFSAVKNDGPEAAESEPSMTQSKTKEVLEISAETNQVPENETKEELKVIKQEVIELEVGVLAWAKLGNFPYWPCLITQEPASGTHQKYVVNRIHPLYHVRFFGDKGRRSWVHGPNVMPFYAKDDLERLAKTLEVEGKFKPSYINECCFIRRTLMKKWQEGVAEAESLQFKTVDERLNYFSKMFARKNELKQERQKLKRARLSAAENLSKKVKIEEIETLELIKPEPVEVTSSPDTLIKPPKKKNFLKKEEFSDEQLEARKKLRNPQVREEIPQPSSAPKLRKKPQGENSNSDTDSKFSDNSSLPPSMQSQAALFRRNNIFRGIPREKVCQICEKSGEIFKCKGPCNGVYHPECAMNRVVEQKSSVEIISLESKQPLPDLGTSPNYTGMSLAEKIDHRMKEIMKKFDQSVYCESTDSSSDEYVVEEVVRQASPPAQSKLSLTVTATPTKKEVPIIKHVTADNISYICVSNEAPKEDTTGLKCTWCASDEAPLCLVCGEMGAQGRQKCSLHQCGRFYHPECLKLWPQTQWSLNASDSFVCPRHVCHTCISDDPRAANSRCSSDKIVKCLKCPATYHSSNYCVPAGTEILTASQIICPRHFTRNKRNYQSTINANWCFICSNGGDLICCETCPTSVHRECLPGDLGEVETFFCEDCQSGRLPLYDEIVWVKLGSFRWWPAVILFPNEVPDNVKNIPHSKGEFVVKFYGTYDHYWVGRGRTFLFQEGDRGHSGSVKKRVDNAFVKAIEEAAAAHELKKQFKARKFEEKNSGMKPPPYVRIKVNKPVGNVRVFDGNTSNTTSCDCDPNQPHPCGPDSDCLNRLLLTECNPDVCPAGDRCNNQCFEKREYPPLVPHRTLYRGWGLKTLAPIRKGQFVIEYVGEMIDEQEYQRRVQKMHEQKEENYYFLTIDKDRMLDAGPKGNVARFMNHSCDPNCETQKWTVNGDTRVGLFANCDIPAGTELTFNYNLECIGKEKKICHCGAPNCSGFIGVKVKTDNPPKKSTKAKKKKTPPLEYVDNDNPCFICGKQGDVAACNNKICTKYYHLACVGLEAWPEGNKWVCQWHNCNICTKRTIRCCVRCINSYCPSHSDGNVRYDKLLGFVCSEHDSSKESNAVVTSHVPAPDSCVSDEGVVTSTTSDDSRMNGFVTSTPVKKNDNSYDESVVSSSEKKPKKVKKKKVENTANFLLENEVKLNNFAPVKYLRTSRSRNSDPERDLPIRKRTRLRCGSSL</sequence>
<dbReference type="CDD" id="cd19173">
    <property type="entry name" value="SET_NSD"/>
    <property type="match status" value="1"/>
</dbReference>
<feature type="domain" description="Post-SET" evidence="23">
    <location>
        <begin position="1484"/>
        <end position="1500"/>
    </location>
</feature>
<dbReference type="InterPro" id="IPR011011">
    <property type="entry name" value="Znf_FYVE_PHD"/>
</dbReference>
<evidence type="ECO:0000256" key="9">
    <source>
        <dbReference type="ARBA" id="ARBA00022737"/>
    </source>
</evidence>
<dbReference type="GO" id="GO:0006355">
    <property type="term" value="P:regulation of DNA-templated transcription"/>
    <property type="evidence" value="ECO:0000318"/>
    <property type="project" value="GO_Central"/>
</dbReference>
<keyword evidence="3" id="KW-0158">Chromosome</keyword>
<dbReference type="SMART" id="SM00249">
    <property type="entry name" value="PHD"/>
    <property type="match status" value="4"/>
</dbReference>
<feature type="compositionally biased region" description="Basic and acidic residues" evidence="19">
    <location>
        <begin position="326"/>
        <end position="349"/>
    </location>
</feature>
<reference evidence="25 26" key="1">
    <citation type="journal article" date="2008" name="Nature">
        <title>The genome of the model beetle and pest Tribolium castaneum.</title>
        <authorList>
            <consortium name="Tribolium Genome Sequencing Consortium"/>
            <person name="Richards S."/>
            <person name="Gibbs R.A."/>
            <person name="Weinstock G.M."/>
            <person name="Brown S.J."/>
            <person name="Denell R."/>
            <person name="Beeman R.W."/>
            <person name="Gibbs R."/>
            <person name="Beeman R.W."/>
            <person name="Brown S.J."/>
            <person name="Bucher G."/>
            <person name="Friedrich M."/>
            <person name="Grimmelikhuijzen C.J."/>
            <person name="Klingler M."/>
            <person name="Lorenzen M."/>
            <person name="Richards S."/>
            <person name="Roth S."/>
            <person name="Schroder R."/>
            <person name="Tautz D."/>
            <person name="Zdobnov E.M."/>
            <person name="Muzny D."/>
            <person name="Gibbs R.A."/>
            <person name="Weinstock G.M."/>
            <person name="Attaway T."/>
            <person name="Bell S."/>
            <person name="Buhay C.J."/>
            <person name="Chandrabose M.N."/>
            <person name="Chavez D."/>
            <person name="Clerk-Blankenburg K.P."/>
            <person name="Cree A."/>
            <person name="Dao M."/>
            <person name="Davis C."/>
            <person name="Chacko J."/>
            <person name="Dinh H."/>
            <person name="Dugan-Rocha S."/>
            <person name="Fowler G."/>
            <person name="Garner T.T."/>
            <person name="Garnes J."/>
            <person name="Gnirke A."/>
            <person name="Hawes A."/>
            <person name="Hernandez J."/>
            <person name="Hines S."/>
            <person name="Holder M."/>
            <person name="Hume J."/>
            <person name="Jhangiani S.N."/>
            <person name="Joshi V."/>
            <person name="Khan Z.M."/>
            <person name="Jackson L."/>
            <person name="Kovar C."/>
            <person name="Kowis A."/>
            <person name="Lee S."/>
            <person name="Lewis L.R."/>
            <person name="Margolis J."/>
            <person name="Morgan M."/>
            <person name="Nazareth L.V."/>
            <person name="Nguyen N."/>
            <person name="Okwuonu G."/>
            <person name="Parker D."/>
            <person name="Richards S."/>
            <person name="Ruiz S.J."/>
            <person name="Santibanez J."/>
            <person name="Savard J."/>
            <person name="Scherer S.E."/>
            <person name="Schneider B."/>
            <person name="Sodergren E."/>
            <person name="Tautz D."/>
            <person name="Vattahil S."/>
            <person name="Villasana D."/>
            <person name="White C.S."/>
            <person name="Wright R."/>
            <person name="Park Y."/>
            <person name="Beeman R.W."/>
            <person name="Lord J."/>
            <person name="Oppert B."/>
            <person name="Lorenzen M."/>
            <person name="Brown S."/>
            <person name="Wang L."/>
            <person name="Savard J."/>
            <person name="Tautz D."/>
            <person name="Richards S."/>
            <person name="Weinstock G."/>
            <person name="Gibbs R.A."/>
            <person name="Liu Y."/>
            <person name="Worley K."/>
            <person name="Weinstock G."/>
            <person name="Elsik C.G."/>
            <person name="Reese J.T."/>
            <person name="Elhaik E."/>
            <person name="Landan G."/>
            <person name="Graur D."/>
            <person name="Arensburger P."/>
            <person name="Atkinson P."/>
            <person name="Beeman R.W."/>
            <person name="Beidler J."/>
            <person name="Brown S.J."/>
            <person name="Demuth J.P."/>
            <person name="Drury D.W."/>
            <person name="Du Y.Z."/>
            <person name="Fujiwara H."/>
            <person name="Lorenzen M."/>
            <person name="Maselli V."/>
            <person name="Osanai M."/>
            <person name="Park Y."/>
            <person name="Robertson H.M."/>
            <person name="Tu Z."/>
            <person name="Wang J.J."/>
            <person name="Wang S."/>
            <person name="Richards S."/>
            <person name="Song H."/>
            <person name="Zhang L."/>
            <person name="Sodergren E."/>
            <person name="Werner D."/>
            <person name="Stanke M."/>
            <person name="Morgenstern B."/>
            <person name="Solovyev V."/>
            <person name="Kosarev P."/>
            <person name="Brown G."/>
            <person name="Chen H.C."/>
            <person name="Ermolaeva O."/>
            <person name="Hlavina W."/>
            <person name="Kapustin Y."/>
            <person name="Kiryutin B."/>
            <person name="Kitts P."/>
            <person name="Maglott D."/>
            <person name="Pruitt K."/>
            <person name="Sapojnikov V."/>
            <person name="Souvorov A."/>
            <person name="Mackey A.J."/>
            <person name="Waterhouse R.M."/>
            <person name="Wyder S."/>
            <person name="Zdobnov E.M."/>
            <person name="Zdobnov E.M."/>
            <person name="Wyder S."/>
            <person name="Kriventseva E.V."/>
            <person name="Kadowaki T."/>
            <person name="Bork P."/>
            <person name="Aranda M."/>
            <person name="Bao R."/>
            <person name="Beermann A."/>
            <person name="Berns N."/>
            <person name="Bolognesi R."/>
            <person name="Bonneton F."/>
            <person name="Bopp D."/>
            <person name="Brown S.J."/>
            <person name="Bucher G."/>
            <person name="Butts T."/>
            <person name="Chaumot A."/>
            <person name="Denell R.E."/>
            <person name="Ferrier D.E."/>
            <person name="Friedrich M."/>
            <person name="Gordon C.M."/>
            <person name="Jindra M."/>
            <person name="Klingler M."/>
            <person name="Lan Q."/>
            <person name="Lattorff H.M."/>
            <person name="Laudet V."/>
            <person name="von Levetsow C."/>
            <person name="Liu Z."/>
            <person name="Lutz R."/>
            <person name="Lynch J.A."/>
            <person name="da Fonseca R.N."/>
            <person name="Posnien N."/>
            <person name="Reuter R."/>
            <person name="Roth S."/>
            <person name="Savard J."/>
            <person name="Schinko J.B."/>
            <person name="Schmitt C."/>
            <person name="Schoppmeier M."/>
            <person name="Schroder R."/>
            <person name="Shippy T.D."/>
            <person name="Simonnet F."/>
            <person name="Marques-Souza H."/>
            <person name="Tautz D."/>
            <person name="Tomoyasu Y."/>
            <person name="Trauner J."/>
            <person name="Van der Zee M."/>
            <person name="Vervoort M."/>
            <person name="Wittkopp N."/>
            <person name="Wimmer E.A."/>
            <person name="Yang X."/>
            <person name="Jones A.K."/>
            <person name="Sattelle D.B."/>
            <person name="Ebert P.R."/>
            <person name="Nelson D."/>
            <person name="Scott J.G."/>
            <person name="Beeman R.W."/>
            <person name="Muthukrishnan S."/>
            <person name="Kramer K.J."/>
            <person name="Arakane Y."/>
            <person name="Beeman R.W."/>
            <person name="Zhu Q."/>
            <person name="Hogenkamp D."/>
            <person name="Dixit R."/>
            <person name="Oppert B."/>
            <person name="Jiang H."/>
            <person name="Zou Z."/>
            <person name="Marshall J."/>
            <person name="Elpidina E."/>
            <person name="Vinokurov K."/>
            <person name="Oppert C."/>
            <person name="Zou Z."/>
            <person name="Evans J."/>
            <person name="Lu Z."/>
            <person name="Zhao P."/>
            <person name="Sumathipala N."/>
            <person name="Altincicek B."/>
            <person name="Vilcinskas A."/>
            <person name="Williams M."/>
            <person name="Hultmark D."/>
            <person name="Hetru C."/>
            <person name="Jiang H."/>
            <person name="Grimmelikhuijzen C.J."/>
            <person name="Hauser F."/>
            <person name="Cazzamali G."/>
            <person name="Williamson M."/>
            <person name="Park Y."/>
            <person name="Li B."/>
            <person name="Tanaka Y."/>
            <person name="Predel R."/>
            <person name="Neupert S."/>
            <person name="Schachtner J."/>
            <person name="Verleyen P."/>
            <person name="Raible F."/>
            <person name="Bork P."/>
            <person name="Friedrich M."/>
            <person name="Walden K.K."/>
            <person name="Robertson H.M."/>
            <person name="Angeli S."/>
            <person name="Foret S."/>
            <person name="Bucher G."/>
            <person name="Schuetz S."/>
            <person name="Maleszka R."/>
            <person name="Wimmer E.A."/>
            <person name="Beeman R.W."/>
            <person name="Lorenzen M."/>
            <person name="Tomoyasu Y."/>
            <person name="Miller S.C."/>
            <person name="Grossmann D."/>
            <person name="Bucher G."/>
        </authorList>
    </citation>
    <scope>NUCLEOTIDE SEQUENCE [LARGE SCALE GENOMIC DNA]</scope>
    <source>
        <strain evidence="25 26">Georgia GA2</strain>
    </source>
</reference>
<evidence type="ECO:0000256" key="12">
    <source>
        <dbReference type="ARBA" id="ARBA00022853"/>
    </source>
</evidence>
<feature type="region of interest" description="Disordered" evidence="19">
    <location>
        <begin position="743"/>
        <end position="823"/>
    </location>
</feature>
<dbReference type="Gene3D" id="2.30.30.140">
    <property type="match status" value="2"/>
</dbReference>
<dbReference type="Proteomes" id="UP000007266">
    <property type="component" value="Linkage group 9"/>
</dbReference>
<dbReference type="InterPro" id="IPR046341">
    <property type="entry name" value="SET_dom_sf"/>
</dbReference>
<dbReference type="CDD" id="cd20144">
    <property type="entry name" value="PWWP_NSD_rpt1"/>
    <property type="match status" value="1"/>
</dbReference>
<feature type="coiled-coil region" evidence="18">
    <location>
        <begin position="694"/>
        <end position="721"/>
    </location>
</feature>
<keyword evidence="13" id="KW-0805">Transcription regulation</keyword>
<evidence type="ECO:0000259" key="22">
    <source>
        <dbReference type="PROSITE" id="PS50812"/>
    </source>
</evidence>
<dbReference type="Pfam" id="PF17907">
    <property type="entry name" value="AWS"/>
    <property type="match status" value="1"/>
</dbReference>
<dbReference type="InterPro" id="IPR001214">
    <property type="entry name" value="SET_dom"/>
</dbReference>